<dbReference type="OrthoDB" id="167398at2759"/>
<dbReference type="SFLD" id="SFLDG01168">
    <property type="entry name" value="Ferric_reductase_subgroup_(FRE"/>
    <property type="match status" value="1"/>
</dbReference>
<keyword evidence="5 6" id="KW-0472">Membrane</keyword>
<feature type="transmembrane region" description="Helical" evidence="6">
    <location>
        <begin position="62"/>
        <end position="83"/>
    </location>
</feature>
<evidence type="ECO:0000256" key="6">
    <source>
        <dbReference type="SAM" id="Phobius"/>
    </source>
</evidence>
<dbReference type="RefSeq" id="XP_009822356.1">
    <property type="nucleotide sequence ID" value="XM_009824054.1"/>
</dbReference>
<evidence type="ECO:0000256" key="3">
    <source>
        <dbReference type="ARBA" id="ARBA00022989"/>
    </source>
</evidence>
<feature type="transmembrane region" description="Helical" evidence="6">
    <location>
        <begin position="589"/>
        <end position="609"/>
    </location>
</feature>
<dbReference type="SUPFAM" id="SSF63380">
    <property type="entry name" value="Riboflavin synthase domain-like"/>
    <property type="match status" value="1"/>
</dbReference>
<evidence type="ECO:0000256" key="5">
    <source>
        <dbReference type="ARBA" id="ARBA00023136"/>
    </source>
</evidence>
<dbReference type="InterPro" id="IPR017938">
    <property type="entry name" value="Riboflavin_synthase-like_b-brl"/>
</dbReference>
<evidence type="ECO:0000313" key="8">
    <source>
        <dbReference type="EMBL" id="ETV87496.1"/>
    </source>
</evidence>
<dbReference type="Pfam" id="PF08022">
    <property type="entry name" value="FAD_binding_8"/>
    <property type="match status" value="1"/>
</dbReference>
<dbReference type="InterPro" id="IPR050369">
    <property type="entry name" value="RBOH/FRE"/>
</dbReference>
<organism evidence="8">
    <name type="scientific">Aphanomyces astaci</name>
    <name type="common">Crayfish plague agent</name>
    <dbReference type="NCBI Taxonomy" id="112090"/>
    <lineage>
        <taxon>Eukaryota</taxon>
        <taxon>Sar</taxon>
        <taxon>Stramenopiles</taxon>
        <taxon>Oomycota</taxon>
        <taxon>Saprolegniomycetes</taxon>
        <taxon>Saprolegniales</taxon>
        <taxon>Verrucalvaceae</taxon>
        <taxon>Aphanomyces</taxon>
    </lineage>
</organism>
<comment type="subcellular location">
    <subcellularLocation>
        <location evidence="1">Membrane</location>
        <topology evidence="1">Multi-pass membrane protein</topology>
    </subcellularLocation>
</comment>
<dbReference type="AlphaFoldDB" id="W4H7E8"/>
<dbReference type="PROSITE" id="PS51384">
    <property type="entry name" value="FAD_FR"/>
    <property type="match status" value="1"/>
</dbReference>
<dbReference type="InterPro" id="IPR039261">
    <property type="entry name" value="FNR_nucleotide-bd"/>
</dbReference>
<dbReference type="InterPro" id="IPR013121">
    <property type="entry name" value="Fe_red_NAD-bd_6"/>
</dbReference>
<dbReference type="PANTHER" id="PTHR11972">
    <property type="entry name" value="NADPH OXIDASE"/>
    <property type="match status" value="1"/>
</dbReference>
<feature type="domain" description="FAD-binding FR-type" evidence="7">
    <location>
        <begin position="362"/>
        <end position="466"/>
    </location>
</feature>
<name>W4H7E8_APHAT</name>
<evidence type="ECO:0000256" key="2">
    <source>
        <dbReference type="ARBA" id="ARBA00022692"/>
    </source>
</evidence>
<reference evidence="8" key="1">
    <citation type="submission" date="2013-12" db="EMBL/GenBank/DDBJ databases">
        <title>The Genome Sequence of Aphanomyces astaci APO3.</title>
        <authorList>
            <consortium name="The Broad Institute Genomics Platform"/>
            <person name="Russ C."/>
            <person name="Tyler B."/>
            <person name="van West P."/>
            <person name="Dieguez-Uribeondo J."/>
            <person name="Young S.K."/>
            <person name="Zeng Q."/>
            <person name="Gargeya S."/>
            <person name="Fitzgerald M."/>
            <person name="Abouelleil A."/>
            <person name="Alvarado L."/>
            <person name="Chapman S.B."/>
            <person name="Gainer-Dewar J."/>
            <person name="Goldberg J."/>
            <person name="Griggs A."/>
            <person name="Gujja S."/>
            <person name="Hansen M."/>
            <person name="Howarth C."/>
            <person name="Imamovic A."/>
            <person name="Ireland A."/>
            <person name="Larimer J."/>
            <person name="McCowan C."/>
            <person name="Murphy C."/>
            <person name="Pearson M."/>
            <person name="Poon T.W."/>
            <person name="Priest M."/>
            <person name="Roberts A."/>
            <person name="Saif S."/>
            <person name="Shea T."/>
            <person name="Sykes S."/>
            <person name="Wortman J."/>
            <person name="Nusbaum C."/>
            <person name="Birren B."/>
        </authorList>
    </citation>
    <scope>NUCLEOTIDE SEQUENCE [LARGE SCALE GENOMIC DNA]</scope>
    <source>
        <strain evidence="8">APO3</strain>
    </source>
</reference>
<dbReference type="VEuPathDB" id="FungiDB:H257_01043"/>
<dbReference type="RefSeq" id="XP_009822357.1">
    <property type="nucleotide sequence ID" value="XM_009824055.1"/>
</dbReference>
<feature type="transmembrane region" description="Helical" evidence="6">
    <location>
        <begin position="244"/>
        <end position="266"/>
    </location>
</feature>
<dbReference type="RefSeq" id="XP_009822359.1">
    <property type="nucleotide sequence ID" value="XM_009824057.1"/>
</dbReference>
<feature type="transmembrane region" description="Helical" evidence="6">
    <location>
        <begin position="343"/>
        <end position="360"/>
    </location>
</feature>
<dbReference type="EMBL" id="KI913115">
    <property type="protein sequence ID" value="ETV87494.1"/>
    <property type="molecule type" value="Genomic_DNA"/>
</dbReference>
<dbReference type="SUPFAM" id="SSF52343">
    <property type="entry name" value="Ferredoxin reductase-like, C-terminal NADP-linked domain"/>
    <property type="match status" value="1"/>
</dbReference>
<proteinExistence type="predicted"/>
<dbReference type="GO" id="GO:0016491">
    <property type="term" value="F:oxidoreductase activity"/>
    <property type="evidence" value="ECO:0007669"/>
    <property type="project" value="UniProtKB-KW"/>
</dbReference>
<evidence type="ECO:0000256" key="4">
    <source>
        <dbReference type="ARBA" id="ARBA00023002"/>
    </source>
</evidence>
<dbReference type="Pfam" id="PF08030">
    <property type="entry name" value="NAD_binding_6"/>
    <property type="match status" value="1"/>
</dbReference>
<sequence>MTPRQLKECCNLLPMSYITSPRYDVLLTPKHHAAKIDDAEFDLQATHVVQPPSKQPRLIWNLAHWFIGSCMLLALAAALVFHLPWYKATFYSTVVVWWGGDPSAKNSGHYEMVQPTYFFLGIVLPIAAAALLFPLIQGSSLPIVVTPLSHWLHSKPQAFGYRVSCGEILFVAILLVSNMFAGYYQYTKRTMAMTSSSDSIKNAGIALGYMSMFNLTFLVFPATRQSFWMAWLNIPYANGVKYHRWIGVATLVALVMHVGIIVAYYANIDSLVTLLPCWDCDLASAEGTDRWQNVFGILAFICVGVVALTSLPYVRRNHYEVFRTAHFLFVPAAIFASMHRVPILYSVFASLVLYLINRMYSRETTRAPISVARATAMPADVIELTFHTTTHYAPGGTVWVRVPALSHSQWHPFSIASSPLHTPGLVTIYVKCLGNWTTGLYHYIQECKRKRFLPLMYLDGGSAFTASRTTIFPSAYRHVLFIAGGIGVTVLMGQITHALYTTPHETVWLVWHVRQSEMLLQFHDWLRDLEALASMNGSRLYIRLHVTRDPLAIFNVSDHHKGIVPCFDVHAKPVEATPQANLSFARRTWMALLAFVCSGGLLTLALYGNALQTAQGNYWPLQRFVAFCAVVGGCAVAYFVVSAASSVLPSQQLPVDMTPLPPKPATDTVLFLLKYNVQTIRVDWTVLLNEIQQQIALDDMVGVFVSGPKPLIRDVDDNIQGRPTFHVHHHHFLI</sequence>
<dbReference type="GeneID" id="20803039"/>
<dbReference type="Gene3D" id="3.40.50.80">
    <property type="entry name" value="Nucleotide-binding domain of ferredoxin-NADP reductase (FNR) module"/>
    <property type="match status" value="1"/>
</dbReference>
<feature type="transmembrane region" description="Helical" evidence="6">
    <location>
        <begin position="203"/>
        <end position="223"/>
    </location>
</feature>
<feature type="transmembrane region" description="Helical" evidence="6">
    <location>
        <begin position="159"/>
        <end position="183"/>
    </location>
</feature>
<feature type="transmembrane region" description="Helical" evidence="6">
    <location>
        <begin position="117"/>
        <end position="138"/>
    </location>
</feature>
<keyword evidence="4" id="KW-0560">Oxidoreductase</keyword>
<dbReference type="Pfam" id="PF01794">
    <property type="entry name" value="Ferric_reduct"/>
    <property type="match status" value="1"/>
</dbReference>
<feature type="transmembrane region" description="Helical" evidence="6">
    <location>
        <begin position="294"/>
        <end position="314"/>
    </location>
</feature>
<dbReference type="EMBL" id="KI913115">
    <property type="protein sequence ID" value="ETV87493.1"/>
    <property type="molecule type" value="Genomic_DNA"/>
</dbReference>
<feature type="transmembrane region" description="Helical" evidence="6">
    <location>
        <begin position="621"/>
        <end position="641"/>
    </location>
</feature>
<dbReference type="InterPro" id="IPR013112">
    <property type="entry name" value="FAD-bd_8"/>
</dbReference>
<dbReference type="EMBL" id="KI913115">
    <property type="protein sequence ID" value="ETV87496.1"/>
    <property type="molecule type" value="Genomic_DNA"/>
</dbReference>
<dbReference type="PANTHER" id="PTHR11972:SF193">
    <property type="entry name" value="FAD-BINDING FR-TYPE DOMAIN-CONTAINING PROTEIN"/>
    <property type="match status" value="1"/>
</dbReference>
<accession>W4H7E8</accession>
<keyword evidence="2 6" id="KW-0812">Transmembrane</keyword>
<dbReference type="EMBL" id="KI913115">
    <property type="protein sequence ID" value="ETV87495.1"/>
    <property type="molecule type" value="Genomic_DNA"/>
</dbReference>
<dbReference type="GO" id="GO:0005886">
    <property type="term" value="C:plasma membrane"/>
    <property type="evidence" value="ECO:0007669"/>
    <property type="project" value="TreeGrafter"/>
</dbReference>
<dbReference type="InterPro" id="IPR013130">
    <property type="entry name" value="Fe3_Rdtase_TM_dom"/>
</dbReference>
<dbReference type="STRING" id="112090.W4H7E8"/>
<keyword evidence="3 6" id="KW-1133">Transmembrane helix</keyword>
<dbReference type="RefSeq" id="XP_009822358.1">
    <property type="nucleotide sequence ID" value="XM_009824056.1"/>
</dbReference>
<dbReference type="InterPro" id="IPR017927">
    <property type="entry name" value="FAD-bd_FR_type"/>
</dbReference>
<gene>
    <name evidence="8" type="ORF">H257_01043</name>
</gene>
<evidence type="ECO:0000256" key="1">
    <source>
        <dbReference type="ARBA" id="ARBA00004141"/>
    </source>
</evidence>
<protein>
    <recommendedName>
        <fullName evidence="7">FAD-binding FR-type domain-containing protein</fullName>
    </recommendedName>
</protein>
<evidence type="ECO:0000259" key="7">
    <source>
        <dbReference type="PROSITE" id="PS51384"/>
    </source>
</evidence>
<dbReference type="CDD" id="cd06186">
    <property type="entry name" value="NOX_Duox_like_FAD_NADP"/>
    <property type="match status" value="1"/>
</dbReference>
<dbReference type="SFLD" id="SFLDS00052">
    <property type="entry name" value="Ferric_Reductase_Domain"/>
    <property type="match status" value="1"/>
</dbReference>